<evidence type="ECO:0000313" key="1">
    <source>
        <dbReference type="EMBL" id="CAI9303570.1"/>
    </source>
</evidence>
<accession>A0AA36A2V9</accession>
<protein>
    <submittedName>
        <fullName evidence="1">Uncharacterized protein</fullName>
    </submittedName>
</protein>
<proteinExistence type="predicted"/>
<evidence type="ECO:0000313" key="2">
    <source>
        <dbReference type="Proteomes" id="UP001177003"/>
    </source>
</evidence>
<reference evidence="1" key="1">
    <citation type="submission" date="2023-04" db="EMBL/GenBank/DDBJ databases">
        <authorList>
            <person name="Vijverberg K."/>
            <person name="Xiong W."/>
            <person name="Schranz E."/>
        </authorList>
    </citation>
    <scope>NUCLEOTIDE SEQUENCE</scope>
</reference>
<keyword evidence="2" id="KW-1185">Reference proteome</keyword>
<organism evidence="1 2">
    <name type="scientific">Lactuca saligna</name>
    <name type="common">Willowleaf lettuce</name>
    <dbReference type="NCBI Taxonomy" id="75948"/>
    <lineage>
        <taxon>Eukaryota</taxon>
        <taxon>Viridiplantae</taxon>
        <taxon>Streptophyta</taxon>
        <taxon>Embryophyta</taxon>
        <taxon>Tracheophyta</taxon>
        <taxon>Spermatophyta</taxon>
        <taxon>Magnoliopsida</taxon>
        <taxon>eudicotyledons</taxon>
        <taxon>Gunneridae</taxon>
        <taxon>Pentapetalae</taxon>
        <taxon>asterids</taxon>
        <taxon>campanulids</taxon>
        <taxon>Asterales</taxon>
        <taxon>Asteraceae</taxon>
        <taxon>Cichorioideae</taxon>
        <taxon>Cichorieae</taxon>
        <taxon>Lactucinae</taxon>
        <taxon>Lactuca</taxon>
    </lineage>
</organism>
<sequence>MIRDLDSKKYDGFLQLIVECLRYSPLVITLTKSECLPLVHLSKAFSISSYQKREEMGYKESISAISKFKKPNLPPMWNGLFTLLFKSFSKWVTGSDCASKLFMTLILIPEVMLRDIPTPSKTLQAYRSFPLSGFRPLTNDMRKVLEEADKPKMGGKKKGMKVGVSQSEPPFLNDSTTITTTFTIDPPVTINTFDTGASASGFTVGHIFPTISPFRQDDPDAIFGGDYDHFTGFTYSPFNIQTKSDDEAPVTRGQLNAINEKLDLLL</sequence>
<dbReference type="EMBL" id="OX465085">
    <property type="protein sequence ID" value="CAI9303570.1"/>
    <property type="molecule type" value="Genomic_DNA"/>
</dbReference>
<name>A0AA36A2V9_LACSI</name>
<dbReference type="AlphaFoldDB" id="A0AA36A2V9"/>
<gene>
    <name evidence="1" type="ORF">LSALG_LOCUS41998</name>
</gene>
<dbReference type="Proteomes" id="UP001177003">
    <property type="component" value="Chromosome 9"/>
</dbReference>